<reference evidence="2 3" key="1">
    <citation type="submission" date="2017-08" db="EMBL/GenBank/DDBJ databases">
        <title>Genomes of Fischerella (Mastigocladus) sp. strains.</title>
        <authorList>
            <person name="Miller S.R."/>
        </authorList>
    </citation>
    <scope>NUCLEOTIDE SEQUENCE [LARGE SCALE GENOMIC DNA]</scope>
    <source>
        <strain evidence="2 3">CCMEE 5323</strain>
    </source>
</reference>
<name>A0A2N6K3N5_FISMU</name>
<dbReference type="EMBL" id="NRQW01000240">
    <property type="protein sequence ID" value="PLZ90222.1"/>
    <property type="molecule type" value="Genomic_DNA"/>
</dbReference>
<proteinExistence type="predicted"/>
<dbReference type="RefSeq" id="WP_016867773.1">
    <property type="nucleotide sequence ID" value="NZ_CAWNVR010000335.1"/>
</dbReference>
<dbReference type="InterPro" id="IPR005939">
    <property type="entry name" value="BLH_phosphatase-like"/>
</dbReference>
<evidence type="ECO:0000259" key="1">
    <source>
        <dbReference type="Pfam" id="PF04273"/>
    </source>
</evidence>
<keyword evidence="3" id="KW-1185">Reference proteome</keyword>
<comment type="caution">
    <text evidence="2">The sequence shown here is derived from an EMBL/GenBank/DDBJ whole genome shotgun (WGS) entry which is preliminary data.</text>
</comment>
<dbReference type="GO" id="GO:0016787">
    <property type="term" value="F:hydrolase activity"/>
    <property type="evidence" value="ECO:0007669"/>
    <property type="project" value="InterPro"/>
</dbReference>
<accession>A0A2N6K3N5</accession>
<dbReference type="Pfam" id="PF04273">
    <property type="entry name" value="BLH_phosphatase"/>
    <property type="match status" value="1"/>
</dbReference>
<dbReference type="Gene3D" id="3.90.190.10">
    <property type="entry name" value="Protein tyrosine phosphatase superfamily"/>
    <property type="match status" value="1"/>
</dbReference>
<evidence type="ECO:0000313" key="2">
    <source>
        <dbReference type="EMBL" id="PLZ90222.1"/>
    </source>
</evidence>
<organism evidence="2 3">
    <name type="scientific">Fischerella muscicola CCMEE 5323</name>
    <dbReference type="NCBI Taxonomy" id="2019572"/>
    <lineage>
        <taxon>Bacteria</taxon>
        <taxon>Bacillati</taxon>
        <taxon>Cyanobacteriota</taxon>
        <taxon>Cyanophyceae</taxon>
        <taxon>Nostocales</taxon>
        <taxon>Hapalosiphonaceae</taxon>
        <taxon>Fischerella</taxon>
    </lineage>
</organism>
<dbReference type="AlphaFoldDB" id="A0A2N6K3N5"/>
<evidence type="ECO:0000313" key="3">
    <source>
        <dbReference type="Proteomes" id="UP000235036"/>
    </source>
</evidence>
<gene>
    <name evidence="2" type="ORF">CEN44_11305</name>
</gene>
<feature type="domain" description="Beta-lactamase hydrolase-like protein phosphatase-like" evidence="1">
    <location>
        <begin position="4"/>
        <end position="106"/>
    </location>
</feature>
<dbReference type="InterPro" id="IPR029021">
    <property type="entry name" value="Prot-tyrosine_phosphatase-like"/>
</dbReference>
<protein>
    <submittedName>
        <fullName evidence="2">Phosphatase</fullName>
    </submittedName>
</protein>
<sequence>MTEIKKISDQFSAAGQVSPEDLQQAAQAGFKSVLNLRSPAETGFVNDEQEQANAVGLEYANIPLSPTQANQESLNQAIQEIENLPKPILVHCAAGARASAIALIAAANQQGLTPEQVKQKAQELSLKLEQPHLQQFLQEESTIS</sequence>
<dbReference type="Proteomes" id="UP000235036">
    <property type="component" value="Unassembled WGS sequence"/>
</dbReference>
<dbReference type="SUPFAM" id="SSF52799">
    <property type="entry name" value="(Phosphotyrosine protein) phosphatases II"/>
    <property type="match status" value="1"/>
</dbReference>